<dbReference type="VEuPathDB" id="AmoebaDB:ACA1_078450"/>
<keyword evidence="2 3" id="KW-0378">Hydrolase</keyword>
<keyword evidence="6" id="KW-1185">Reference proteome</keyword>
<evidence type="ECO:0000313" key="6">
    <source>
        <dbReference type="Proteomes" id="UP000011083"/>
    </source>
</evidence>
<dbReference type="InterPro" id="IPR029058">
    <property type="entry name" value="AB_hydrolase_fold"/>
</dbReference>
<dbReference type="KEGG" id="acan:ACA1_078450"/>
<dbReference type="GeneID" id="14916488"/>
<keyword evidence="3" id="KW-0732">Signal</keyword>
<accession>L8GRI8</accession>
<dbReference type="Pfam" id="PF00135">
    <property type="entry name" value="COesterase"/>
    <property type="match status" value="2"/>
</dbReference>
<dbReference type="GO" id="GO:0016787">
    <property type="term" value="F:hydrolase activity"/>
    <property type="evidence" value="ECO:0007669"/>
    <property type="project" value="UniProtKB-KW"/>
</dbReference>
<evidence type="ECO:0000256" key="1">
    <source>
        <dbReference type="ARBA" id="ARBA00005964"/>
    </source>
</evidence>
<dbReference type="AlphaFoldDB" id="L8GRI8"/>
<feature type="domain" description="Carboxylesterase type B" evidence="4">
    <location>
        <begin position="26"/>
        <end position="71"/>
    </location>
</feature>
<reference evidence="5 6" key="1">
    <citation type="journal article" date="2013" name="Genome Biol.">
        <title>Genome of Acanthamoeba castellanii highlights extensive lateral gene transfer and early evolution of tyrosine kinase signaling.</title>
        <authorList>
            <person name="Clarke M."/>
            <person name="Lohan A.J."/>
            <person name="Liu B."/>
            <person name="Lagkouvardos I."/>
            <person name="Roy S."/>
            <person name="Zafar N."/>
            <person name="Bertelli C."/>
            <person name="Schilde C."/>
            <person name="Kianianmomeni A."/>
            <person name="Burglin T.R."/>
            <person name="Frech C."/>
            <person name="Turcotte B."/>
            <person name="Kopec K.O."/>
            <person name="Synnott J.M."/>
            <person name="Choo C."/>
            <person name="Paponov I."/>
            <person name="Finkler A."/>
            <person name="Soon Heng Tan C."/>
            <person name="Hutchins A.P."/>
            <person name="Weinmeier T."/>
            <person name="Rattei T."/>
            <person name="Chu J.S."/>
            <person name="Gimenez G."/>
            <person name="Irimia M."/>
            <person name="Rigden D.J."/>
            <person name="Fitzpatrick D.A."/>
            <person name="Lorenzo-Morales J."/>
            <person name="Bateman A."/>
            <person name="Chiu C.H."/>
            <person name="Tang P."/>
            <person name="Hegemann P."/>
            <person name="Fromm H."/>
            <person name="Raoult D."/>
            <person name="Greub G."/>
            <person name="Miranda-Saavedra D."/>
            <person name="Chen N."/>
            <person name="Nash P."/>
            <person name="Ginger M.L."/>
            <person name="Horn M."/>
            <person name="Schaap P."/>
            <person name="Caler L."/>
            <person name="Loftus B."/>
        </authorList>
    </citation>
    <scope>NUCLEOTIDE SEQUENCE [LARGE SCALE GENOMIC DNA]</scope>
    <source>
        <strain evidence="5 6">Neff</strain>
    </source>
</reference>
<dbReference type="InterPro" id="IPR019826">
    <property type="entry name" value="Carboxylesterase_B_AS"/>
</dbReference>
<evidence type="ECO:0000313" key="5">
    <source>
        <dbReference type="EMBL" id="ELR15784.1"/>
    </source>
</evidence>
<protein>
    <recommendedName>
        <fullName evidence="3">Carboxylic ester hydrolase</fullName>
        <ecNumber evidence="3">3.1.1.-</ecNumber>
    </recommendedName>
</protein>
<dbReference type="Proteomes" id="UP000011083">
    <property type="component" value="Unassembled WGS sequence"/>
</dbReference>
<proteinExistence type="inferred from homology"/>
<dbReference type="InterPro" id="IPR002018">
    <property type="entry name" value="CarbesteraseB"/>
</dbReference>
<dbReference type="PANTHER" id="PTHR11559">
    <property type="entry name" value="CARBOXYLESTERASE"/>
    <property type="match status" value="1"/>
</dbReference>
<organism evidence="5 6">
    <name type="scientific">Acanthamoeba castellanii (strain ATCC 30010 / Neff)</name>
    <dbReference type="NCBI Taxonomy" id="1257118"/>
    <lineage>
        <taxon>Eukaryota</taxon>
        <taxon>Amoebozoa</taxon>
        <taxon>Discosea</taxon>
        <taxon>Longamoebia</taxon>
        <taxon>Centramoebida</taxon>
        <taxon>Acanthamoebidae</taxon>
        <taxon>Acanthamoeba</taxon>
    </lineage>
</organism>
<dbReference type="Gene3D" id="3.40.50.1820">
    <property type="entry name" value="alpha/beta hydrolase"/>
    <property type="match status" value="1"/>
</dbReference>
<dbReference type="EMBL" id="KB008022">
    <property type="protein sequence ID" value="ELR15784.1"/>
    <property type="molecule type" value="Genomic_DNA"/>
</dbReference>
<evidence type="ECO:0000256" key="2">
    <source>
        <dbReference type="ARBA" id="ARBA00022801"/>
    </source>
</evidence>
<dbReference type="RefSeq" id="XP_004337797.1">
    <property type="nucleotide sequence ID" value="XM_004337749.1"/>
</dbReference>
<name>L8GRI8_ACACF</name>
<dbReference type="PROSITE" id="PS00122">
    <property type="entry name" value="CARBOXYLESTERASE_B_1"/>
    <property type="match status" value="1"/>
</dbReference>
<feature type="signal peptide" evidence="3">
    <location>
        <begin position="1"/>
        <end position="22"/>
    </location>
</feature>
<dbReference type="OMA" id="SSIWGHW"/>
<dbReference type="ESTHER" id="acaca-l8gri8">
    <property type="family name" value="Carb_B_Root"/>
</dbReference>
<feature type="domain" description="Carboxylesterase type B" evidence="4">
    <location>
        <begin position="76"/>
        <end position="515"/>
    </location>
</feature>
<gene>
    <name evidence="5" type="ORF">ACA1_078450</name>
</gene>
<sequence>MHRSTLALVLLFALCCVGGSIAYDVVVPTIYGDIGGLATDVGYEFTSVPFAKPPIGNLRMQPPQEPDSWQRAGTWTEDCLYMSIYVPKNFNDGTKRDVFIFSHGGAFVGGSMSTFIGRDMANLTNTIVISINYRLGILGLLGHQAFLWESGTYGNYLLMDQRRAFQWVRDNIRNFGGNPRSVTISGFSSGSISVALHAVSPLSWGLYHKAVGLSGVGYSGTQLNDRSWITDVMWTVLEKVNCTTLLCNRNSLIVGPLCAAHLRQCFRAVPIETLIQVQNTIDELVKPRPAVDGFVVPAQPLDMIKSGFYYHVPTLHAVGNNESTVLLSRNYPLDSDESHFNSYVTSMFGAALIPHVKELYPVGPGAGQYPTWFAAMSKIDTDWYYTCPTQRWLKAMAATGSQDQLYMYFSDYVGPWYNPALGTFHGMDTIYAPGQGCIAAYTPRTCAPALLETPERPLVELLQGIWTSMAKEGNPGMAGWPTYSAANNYPYLHISGVNNAFIDSAPQQAQQCQLWNSISV</sequence>
<dbReference type="STRING" id="1257118.L8GRI8"/>
<dbReference type="OrthoDB" id="408631at2759"/>
<evidence type="ECO:0000259" key="4">
    <source>
        <dbReference type="Pfam" id="PF00135"/>
    </source>
</evidence>
<dbReference type="InterPro" id="IPR050309">
    <property type="entry name" value="Type-B_Carboxylest/Lipase"/>
</dbReference>
<dbReference type="EC" id="3.1.1.-" evidence="3"/>
<dbReference type="SUPFAM" id="SSF53474">
    <property type="entry name" value="alpha/beta-Hydrolases"/>
    <property type="match status" value="1"/>
</dbReference>
<comment type="similarity">
    <text evidence="1 3">Belongs to the type-B carboxylesterase/lipase family.</text>
</comment>
<feature type="chain" id="PRO_5005139200" description="Carboxylic ester hydrolase" evidence="3">
    <location>
        <begin position="23"/>
        <end position="520"/>
    </location>
</feature>
<evidence type="ECO:0000256" key="3">
    <source>
        <dbReference type="RuleBase" id="RU361235"/>
    </source>
</evidence>